<dbReference type="AlphaFoldDB" id="A0A1F7WHW4"/>
<protein>
    <submittedName>
        <fullName evidence="1">Uncharacterized protein</fullName>
    </submittedName>
</protein>
<accession>A0A1F7WHW4</accession>
<proteinExistence type="predicted"/>
<comment type="caution">
    <text evidence="1">The sequence shown here is derived from an EMBL/GenBank/DDBJ whole genome shotgun (WGS) entry which is preliminary data.</text>
</comment>
<evidence type="ECO:0000313" key="2">
    <source>
        <dbReference type="Proteomes" id="UP000176198"/>
    </source>
</evidence>
<dbReference type="Proteomes" id="UP000176198">
    <property type="component" value="Unassembled WGS sequence"/>
</dbReference>
<name>A0A1F7WHW4_9BACT</name>
<evidence type="ECO:0000313" key="1">
    <source>
        <dbReference type="EMBL" id="OGM02137.1"/>
    </source>
</evidence>
<dbReference type="EMBL" id="MGFJ01000029">
    <property type="protein sequence ID" value="OGM02137.1"/>
    <property type="molecule type" value="Genomic_DNA"/>
</dbReference>
<reference evidence="1 2" key="1">
    <citation type="journal article" date="2016" name="Nat. Commun.">
        <title>Thousands of microbial genomes shed light on interconnected biogeochemical processes in an aquifer system.</title>
        <authorList>
            <person name="Anantharaman K."/>
            <person name="Brown C.T."/>
            <person name="Hug L.A."/>
            <person name="Sharon I."/>
            <person name="Castelle C.J."/>
            <person name="Probst A.J."/>
            <person name="Thomas B.C."/>
            <person name="Singh A."/>
            <person name="Wilkins M.J."/>
            <person name="Karaoz U."/>
            <person name="Brodie E.L."/>
            <person name="Williams K.H."/>
            <person name="Hubbard S.S."/>
            <person name="Banfield J.F."/>
        </authorList>
    </citation>
    <scope>NUCLEOTIDE SEQUENCE [LARGE SCALE GENOMIC DNA]</scope>
</reference>
<sequence>MIGVDVENPAMESTSPNQTAYRVFFQVFVMGSCSEQSCPNACSCQAEPAVPCGQQGAGNAVLAKTVSGPLYGHGRMPHNPTKGGIK</sequence>
<gene>
    <name evidence="1" type="ORF">A2115_02110</name>
</gene>
<organism evidence="1 2">
    <name type="scientific">Candidatus Woesebacteria bacterium GWA1_41_8</name>
    <dbReference type="NCBI Taxonomy" id="1802471"/>
    <lineage>
        <taxon>Bacteria</taxon>
        <taxon>Candidatus Woeseibacteriota</taxon>
    </lineage>
</organism>